<dbReference type="AlphaFoldDB" id="A0A7E4WCF3"/>
<proteinExistence type="predicted"/>
<keyword evidence="1" id="KW-1185">Reference proteome</keyword>
<reference evidence="1" key="1">
    <citation type="journal article" date="2013" name="Genetics">
        <title>The draft genome and transcriptome of Panagrellus redivivus are shaped by the harsh demands of a free-living lifestyle.</title>
        <authorList>
            <person name="Srinivasan J."/>
            <person name="Dillman A.R."/>
            <person name="Macchietto M.G."/>
            <person name="Heikkinen L."/>
            <person name="Lakso M."/>
            <person name="Fracchia K.M."/>
            <person name="Antoshechkin I."/>
            <person name="Mortazavi A."/>
            <person name="Wong G."/>
            <person name="Sternberg P.W."/>
        </authorList>
    </citation>
    <scope>NUCLEOTIDE SEQUENCE [LARGE SCALE GENOMIC DNA]</scope>
    <source>
        <strain evidence="1">MT8872</strain>
    </source>
</reference>
<name>A0A7E4WCF3_PANRE</name>
<evidence type="ECO:0000313" key="2">
    <source>
        <dbReference type="WBParaSite" id="Pan_g9227.t1"/>
    </source>
</evidence>
<accession>A0A7E4WCF3</accession>
<reference evidence="2" key="2">
    <citation type="submission" date="2020-10" db="UniProtKB">
        <authorList>
            <consortium name="WormBaseParasite"/>
        </authorList>
    </citation>
    <scope>IDENTIFICATION</scope>
</reference>
<organism evidence="1 2">
    <name type="scientific">Panagrellus redivivus</name>
    <name type="common">Microworm</name>
    <dbReference type="NCBI Taxonomy" id="6233"/>
    <lineage>
        <taxon>Eukaryota</taxon>
        <taxon>Metazoa</taxon>
        <taxon>Ecdysozoa</taxon>
        <taxon>Nematoda</taxon>
        <taxon>Chromadorea</taxon>
        <taxon>Rhabditida</taxon>
        <taxon>Tylenchina</taxon>
        <taxon>Panagrolaimomorpha</taxon>
        <taxon>Panagrolaimoidea</taxon>
        <taxon>Panagrolaimidae</taxon>
        <taxon>Panagrellus</taxon>
    </lineage>
</organism>
<dbReference type="WBParaSite" id="Pan_g9227.t1">
    <property type="protein sequence ID" value="Pan_g9227.t1"/>
    <property type="gene ID" value="Pan_g9227"/>
</dbReference>
<sequence length="242" mass="27267">MMPRYAQCILSTPGHHVKRGIMYPNPHARTSGCVAIMESAAHPKIYAPFCKLVVKKAHMAGILKDQVTITVSGWAKAESEPREIPGAPWLKWSLHAYPRGKANTSNFIEVFVRVVGGGVHVNALLEGQSYGYSQVKKTFEHEFNDGEEHGCKDFCDTAYSTDEYPFQITCTATFKPKETKLTPLMVHELIDKSKPHFSDAKIVIGTEEIKVYYLNFAFYIYATVSDPPRFPFDALARLYRDV</sequence>
<dbReference type="Proteomes" id="UP000492821">
    <property type="component" value="Unassembled WGS sequence"/>
</dbReference>
<protein>
    <submittedName>
        <fullName evidence="2">MATH domain-containing protein</fullName>
    </submittedName>
</protein>
<evidence type="ECO:0000313" key="1">
    <source>
        <dbReference type="Proteomes" id="UP000492821"/>
    </source>
</evidence>